<dbReference type="KEGG" id="sbg:SBG_1775"/>
<organism evidence="1 2">
    <name type="scientific">Salmonella bongori (strain ATCC 43975 / DSM 13772 / NCTC 12419)</name>
    <dbReference type="NCBI Taxonomy" id="218493"/>
    <lineage>
        <taxon>Bacteria</taxon>
        <taxon>Pseudomonadati</taxon>
        <taxon>Pseudomonadota</taxon>
        <taxon>Gammaproteobacteria</taxon>
        <taxon>Enterobacterales</taxon>
        <taxon>Enterobacteriaceae</taxon>
        <taxon>Salmonella</taxon>
    </lineage>
</organism>
<evidence type="ECO:0000313" key="1">
    <source>
        <dbReference type="EMBL" id="CCC30851.1"/>
    </source>
</evidence>
<sequence length="103" mass="11676">MIGIDVANETGITACYAGIVLRYSMNWLIIFGGIQKKSDQNNDADHCEVNDTNKYFGAIGILTRHIIPLDIAEIKYISIYIRINQFYGLIYLLFNYFPGVSSM</sequence>
<dbReference type="Proteomes" id="UP000000289">
    <property type="component" value="Chromosome"/>
</dbReference>
<proteinExistence type="predicted"/>
<evidence type="ECO:0000313" key="2">
    <source>
        <dbReference type="Proteomes" id="UP000000289"/>
    </source>
</evidence>
<dbReference type="EMBL" id="FR877557">
    <property type="protein sequence ID" value="CCC30851.1"/>
    <property type="molecule type" value="Genomic_DNA"/>
</dbReference>
<protein>
    <submittedName>
        <fullName evidence="1">Putative inner membrane protein</fullName>
    </submittedName>
</protein>
<accession>A0A0K0HB96</accession>
<reference evidence="1 2" key="1">
    <citation type="journal article" date="2011" name="PLoS Pathog.">
        <title>Salmonella bongori provides insights into the evolution of the Salmonellae.</title>
        <authorList>
            <person name="Fookes M."/>
            <person name="Schroeder G.N."/>
            <person name="Langridge G.C."/>
            <person name="Blondel C.J."/>
            <person name="Mammina C."/>
            <person name="Connor T.R."/>
            <person name="Seth-Smith H."/>
            <person name="Vernikos G.S."/>
            <person name="Robinson K.S."/>
            <person name="Sanders M."/>
            <person name="Petty N.K."/>
            <person name="Kingsley R.A."/>
            <person name="Baumler A.J."/>
            <person name="Nuccio S.P."/>
            <person name="Contreras I."/>
            <person name="Santiviago C.A."/>
            <person name="Maskell D."/>
            <person name="Barrow P."/>
            <person name="Humphrey T."/>
            <person name="Nastasi A."/>
            <person name="Roberts M."/>
            <person name="Frankel G."/>
            <person name="Parkhill J."/>
            <person name="Dougan G."/>
            <person name="Thomson N.R."/>
        </authorList>
    </citation>
    <scope>NUCLEOTIDE SEQUENCE [LARGE SCALE GENOMIC DNA]</scope>
    <source>
        <strain evidence="2">ATCC 43975 / DSM 13772 / NCTC 12419</strain>
    </source>
</reference>
<gene>
    <name evidence="1" type="ordered locus">SBG_1775</name>
</gene>
<name>A0A0K0HB96_SALBC</name>
<dbReference type="AlphaFoldDB" id="A0A0K0HB96"/>